<feature type="chain" id="PRO_5014603767" description="Glutathione peroxidase" evidence="6">
    <location>
        <begin position="28"/>
        <end position="184"/>
    </location>
</feature>
<keyword evidence="2 5" id="KW-0575">Peroxidase</keyword>
<dbReference type="Pfam" id="PF00255">
    <property type="entry name" value="GSHPx"/>
    <property type="match status" value="1"/>
</dbReference>
<dbReference type="Proteomes" id="UP000234752">
    <property type="component" value="Chromosome eg_2"/>
</dbReference>
<keyword evidence="6" id="KW-0732">Signal</keyword>
<keyword evidence="8" id="KW-1185">Reference proteome</keyword>
<dbReference type="OrthoDB" id="9785502at2"/>
<dbReference type="InterPro" id="IPR000889">
    <property type="entry name" value="Glutathione_peroxidase"/>
</dbReference>
<dbReference type="PANTHER" id="PTHR11592">
    <property type="entry name" value="GLUTATHIONE PEROXIDASE"/>
    <property type="match status" value="1"/>
</dbReference>
<feature type="active site" evidence="4">
    <location>
        <position position="62"/>
    </location>
</feature>
<name>A0A2K9NKJ5_9PROT</name>
<dbReference type="PROSITE" id="PS51355">
    <property type="entry name" value="GLUTATHIONE_PEROXID_3"/>
    <property type="match status" value="1"/>
</dbReference>
<dbReference type="InterPro" id="IPR029759">
    <property type="entry name" value="GPX_AS"/>
</dbReference>
<dbReference type="KEGG" id="ncb:C0V82_19250"/>
<dbReference type="AlphaFoldDB" id="A0A2K9NKJ5"/>
<dbReference type="PROSITE" id="PS00460">
    <property type="entry name" value="GLUTATHIONE_PEROXID_1"/>
    <property type="match status" value="1"/>
</dbReference>
<evidence type="ECO:0000313" key="7">
    <source>
        <dbReference type="EMBL" id="AUN32885.1"/>
    </source>
</evidence>
<organism evidence="7 8">
    <name type="scientific">Niveispirillum cyanobacteriorum</name>
    <dbReference type="NCBI Taxonomy" id="1612173"/>
    <lineage>
        <taxon>Bacteria</taxon>
        <taxon>Pseudomonadati</taxon>
        <taxon>Pseudomonadota</taxon>
        <taxon>Alphaproteobacteria</taxon>
        <taxon>Rhodospirillales</taxon>
        <taxon>Azospirillaceae</taxon>
        <taxon>Niveispirillum</taxon>
    </lineage>
</organism>
<evidence type="ECO:0000256" key="4">
    <source>
        <dbReference type="PIRSR" id="PIRSR000303-1"/>
    </source>
</evidence>
<proteinExistence type="inferred from homology"/>
<reference evidence="7 8" key="1">
    <citation type="submission" date="2017-12" db="EMBL/GenBank/DDBJ databases">
        <title>Genomes of bacteria within cyanobacterial aggregates.</title>
        <authorList>
            <person name="Cai H."/>
        </authorList>
    </citation>
    <scope>NUCLEOTIDE SEQUENCE [LARGE SCALE GENOMIC DNA]</scope>
    <source>
        <strain evidence="7 8">TH16</strain>
    </source>
</reference>
<evidence type="ECO:0000256" key="6">
    <source>
        <dbReference type="SAM" id="SignalP"/>
    </source>
</evidence>
<evidence type="ECO:0000313" key="8">
    <source>
        <dbReference type="Proteomes" id="UP000234752"/>
    </source>
</evidence>
<dbReference type="GO" id="GO:0004601">
    <property type="term" value="F:peroxidase activity"/>
    <property type="evidence" value="ECO:0007669"/>
    <property type="project" value="UniProtKB-KW"/>
</dbReference>
<evidence type="ECO:0000256" key="3">
    <source>
        <dbReference type="ARBA" id="ARBA00023002"/>
    </source>
</evidence>
<feature type="signal peptide" evidence="6">
    <location>
        <begin position="1"/>
        <end position="27"/>
    </location>
</feature>
<dbReference type="PIRSF" id="PIRSF000303">
    <property type="entry name" value="Glutathion_perox"/>
    <property type="match status" value="1"/>
</dbReference>
<evidence type="ECO:0000256" key="5">
    <source>
        <dbReference type="RuleBase" id="RU000499"/>
    </source>
</evidence>
<dbReference type="GO" id="GO:0034599">
    <property type="term" value="P:cellular response to oxidative stress"/>
    <property type="evidence" value="ECO:0007669"/>
    <property type="project" value="TreeGrafter"/>
</dbReference>
<dbReference type="CDD" id="cd00340">
    <property type="entry name" value="GSH_Peroxidase"/>
    <property type="match status" value="1"/>
</dbReference>
<protein>
    <recommendedName>
        <fullName evidence="5">Glutathione peroxidase</fullName>
    </recommendedName>
</protein>
<dbReference type="EMBL" id="CP025612">
    <property type="protein sequence ID" value="AUN32885.1"/>
    <property type="molecule type" value="Genomic_DNA"/>
</dbReference>
<dbReference type="SUPFAM" id="SSF52833">
    <property type="entry name" value="Thioredoxin-like"/>
    <property type="match status" value="1"/>
</dbReference>
<dbReference type="PANTHER" id="PTHR11592:SF78">
    <property type="entry name" value="GLUTATHIONE PEROXIDASE"/>
    <property type="match status" value="1"/>
</dbReference>
<comment type="similarity">
    <text evidence="1 5">Belongs to the glutathione peroxidase family.</text>
</comment>
<keyword evidence="3 5" id="KW-0560">Oxidoreductase</keyword>
<accession>A0A2K9NKJ5</accession>
<dbReference type="Gene3D" id="3.40.30.10">
    <property type="entry name" value="Glutaredoxin"/>
    <property type="match status" value="1"/>
</dbReference>
<evidence type="ECO:0000256" key="2">
    <source>
        <dbReference type="ARBA" id="ARBA00022559"/>
    </source>
</evidence>
<sequence length="184" mass="19868">MGRRAMLALAGGLAMMGVMGMTGTAQAANAYDFGFTAIEGGPLKFDAYRGKTVLVVNTASMCGYTPQYKGLQALWEKYKDKGLVVLGVPSNDFGGQEPGSTKEIKEFCEVNFAIDFPMTTKEPVKGPNAHPMYKWLAEQKGEPKWNFHKYLIGTDGNLIEAYGSKVTPDSAELTAAIEKALPKG</sequence>
<gene>
    <name evidence="7" type="ORF">C0V82_19250</name>
</gene>
<evidence type="ECO:0000256" key="1">
    <source>
        <dbReference type="ARBA" id="ARBA00006926"/>
    </source>
</evidence>
<dbReference type="PRINTS" id="PR01011">
    <property type="entry name" value="GLUTPROXDASE"/>
</dbReference>
<dbReference type="InterPro" id="IPR036249">
    <property type="entry name" value="Thioredoxin-like_sf"/>
</dbReference>